<gene>
    <name evidence="2" type="ORF">RHAB15C_0001028</name>
</gene>
<dbReference type="Gene3D" id="3.40.50.720">
    <property type="entry name" value="NAD(P)-binding Rossmann-like Domain"/>
    <property type="match status" value="1"/>
</dbReference>
<proteinExistence type="predicted"/>
<dbReference type="Pfam" id="PF08484">
    <property type="entry name" value="Methyltransf_14"/>
    <property type="match status" value="1"/>
</dbReference>
<evidence type="ECO:0000313" key="3">
    <source>
        <dbReference type="Proteomes" id="UP000822862"/>
    </source>
</evidence>
<keyword evidence="3" id="KW-1185">Reference proteome</keyword>
<evidence type="ECO:0000259" key="1">
    <source>
        <dbReference type="Pfam" id="PF08484"/>
    </source>
</evidence>
<dbReference type="SUPFAM" id="SSF53335">
    <property type="entry name" value="S-adenosyl-L-methionine-dependent methyltransferases"/>
    <property type="match status" value="1"/>
</dbReference>
<dbReference type="InterPro" id="IPR029063">
    <property type="entry name" value="SAM-dependent_MTases_sf"/>
</dbReference>
<protein>
    <submittedName>
        <fullName evidence="2">C-methyltransferase C-terminal domain</fullName>
    </submittedName>
</protein>
<dbReference type="Pfam" id="PF13489">
    <property type="entry name" value="Methyltransf_23"/>
    <property type="match status" value="1"/>
</dbReference>
<organism evidence="2 3">
    <name type="scientific">Candidatus Rhabdochlamydia porcellionis</name>
    <dbReference type="NCBI Taxonomy" id="225148"/>
    <lineage>
        <taxon>Bacteria</taxon>
        <taxon>Pseudomonadati</taxon>
        <taxon>Chlamydiota</taxon>
        <taxon>Chlamydiia</taxon>
        <taxon>Parachlamydiales</taxon>
        <taxon>Candidatus Rhabdochlamydiaceae</taxon>
        <taxon>Candidatus Rhabdochlamydia</taxon>
    </lineage>
</organism>
<dbReference type="RefSeq" id="WP_194844769.1">
    <property type="nucleotide sequence ID" value="NZ_CP075585.1"/>
</dbReference>
<dbReference type="Proteomes" id="UP000822862">
    <property type="component" value="Chromosome"/>
</dbReference>
<feature type="domain" description="C-methyltransferase" evidence="1">
    <location>
        <begin position="243"/>
        <end position="398"/>
    </location>
</feature>
<name>A0ABX8Z130_9BACT</name>
<dbReference type="Gene3D" id="3.40.50.150">
    <property type="entry name" value="Vaccinia Virus protein VP39"/>
    <property type="match status" value="1"/>
</dbReference>
<dbReference type="EMBL" id="CP075585">
    <property type="protein sequence ID" value="QZA59143.1"/>
    <property type="molecule type" value="Genomic_DNA"/>
</dbReference>
<evidence type="ECO:0000313" key="2">
    <source>
        <dbReference type="EMBL" id="QZA59143.1"/>
    </source>
</evidence>
<accession>A0ABX8Z130</accession>
<dbReference type="InterPro" id="IPR013691">
    <property type="entry name" value="MeTrfase_14"/>
</dbReference>
<sequence>MELKERSSCRISQGPLIDVFDLGKLPLSCFPLPSDPSPEDHPVLLSLNEQSGLVQLRHTVSPDEMYNQYWYMSGMNASMKQALKSIVDEAIKRSRISLEKGDIVVDIASNDGTLLSFYPPYLFRVGIDPAKNIKPENCDLHINTYFNANDYVHYLGNKKAKIITSIAVFYDLEDPIQFAKDASSILDENGLWIIELSYLPTMLERNSFDTICAEHLEYYSMTSIEYVLSAADMEVEDVSLNDVNGGSFRLYIRHKGKANITNAVKEIRAYEKTHDFTKASIYFAFASRVENNKNEMLSFLKEQKNKGKKVIGYGASTKGNTILAYYGIGPELLPFIAERNPIKWGRQAVTRIPIISEEEARAMNPDYLLAFPYHFMKEFLERETDFLKKGGKFISPVPKLTVIP</sequence>
<reference evidence="2 3" key="1">
    <citation type="submission" date="2021-05" db="EMBL/GenBank/DDBJ databases">
        <title>Ecology and evolution of chlamydial symbionts of arthropods.</title>
        <authorList>
            <person name="Halter T."/>
            <person name="Sixt B.S."/>
            <person name="Toenshoff E.R."/>
            <person name="Koestlbacher S."/>
            <person name="Schulz F."/>
            <person name="Kostanjsek R."/>
            <person name="Collingro A."/>
            <person name="Hendrickx F."/>
            <person name="Horn M."/>
        </authorList>
    </citation>
    <scope>NUCLEOTIDE SEQUENCE [LARGE SCALE GENOMIC DNA]</scope>
    <source>
        <strain evidence="2 3">15C</strain>
    </source>
</reference>